<dbReference type="SUPFAM" id="SSF46689">
    <property type="entry name" value="Homeodomain-like"/>
    <property type="match status" value="1"/>
</dbReference>
<proteinExistence type="predicted"/>
<evidence type="ECO:0000259" key="2">
    <source>
        <dbReference type="PROSITE" id="PS50090"/>
    </source>
</evidence>
<evidence type="ECO:0000313" key="4">
    <source>
        <dbReference type="Proteomes" id="UP000774617"/>
    </source>
</evidence>
<dbReference type="EMBL" id="JAGTJR010000031">
    <property type="protein sequence ID" value="KAH7038975.1"/>
    <property type="molecule type" value="Genomic_DNA"/>
</dbReference>
<evidence type="ECO:0000256" key="1">
    <source>
        <dbReference type="SAM" id="MobiDB-lite"/>
    </source>
</evidence>
<dbReference type="CDD" id="cd00167">
    <property type="entry name" value="SANT"/>
    <property type="match status" value="1"/>
</dbReference>
<organism evidence="3 4">
    <name type="scientific">Macrophomina phaseolina</name>
    <dbReference type="NCBI Taxonomy" id="35725"/>
    <lineage>
        <taxon>Eukaryota</taxon>
        <taxon>Fungi</taxon>
        <taxon>Dikarya</taxon>
        <taxon>Ascomycota</taxon>
        <taxon>Pezizomycotina</taxon>
        <taxon>Dothideomycetes</taxon>
        <taxon>Dothideomycetes incertae sedis</taxon>
        <taxon>Botryosphaeriales</taxon>
        <taxon>Botryosphaeriaceae</taxon>
        <taxon>Macrophomina</taxon>
    </lineage>
</organism>
<dbReference type="SMART" id="SM00717">
    <property type="entry name" value="SANT"/>
    <property type="match status" value="1"/>
</dbReference>
<dbReference type="Pfam" id="PF13921">
    <property type="entry name" value="Myb_DNA-bind_6"/>
    <property type="match status" value="1"/>
</dbReference>
<dbReference type="InterPro" id="IPR001005">
    <property type="entry name" value="SANT/Myb"/>
</dbReference>
<name>A0ABQ8G301_9PEZI</name>
<dbReference type="InterPro" id="IPR009057">
    <property type="entry name" value="Homeodomain-like_sf"/>
</dbReference>
<dbReference type="Proteomes" id="UP000774617">
    <property type="component" value="Unassembled WGS sequence"/>
</dbReference>
<accession>A0ABQ8G301</accession>
<evidence type="ECO:0000313" key="3">
    <source>
        <dbReference type="EMBL" id="KAH7038975.1"/>
    </source>
</evidence>
<dbReference type="Gene3D" id="1.10.10.60">
    <property type="entry name" value="Homeodomain-like"/>
    <property type="match status" value="1"/>
</dbReference>
<sequence length="183" mass="21278">MAPTAAAKRDIWTASEERELLDLRDSHPNLTWPKIARLFNDKRVEGRHRSSDAVNRKWHKLHNPARPPGKQELKSGPKGNFQQLPTMGNGDVFNGHGDLTLQRALELARENESGADPAVYSFLQRELQSVWSKLLARPNDYILTRYEFGLFNYFRQQYTGNEIATKALQRFWNHYRMEAVNRD</sequence>
<feature type="region of interest" description="Disordered" evidence="1">
    <location>
        <begin position="46"/>
        <end position="85"/>
    </location>
</feature>
<feature type="domain" description="Myb-like" evidence="2">
    <location>
        <begin position="4"/>
        <end position="62"/>
    </location>
</feature>
<keyword evidence="4" id="KW-1185">Reference proteome</keyword>
<reference evidence="3 4" key="1">
    <citation type="journal article" date="2021" name="Nat. Commun.">
        <title>Genetic determinants of endophytism in the Arabidopsis root mycobiome.</title>
        <authorList>
            <person name="Mesny F."/>
            <person name="Miyauchi S."/>
            <person name="Thiergart T."/>
            <person name="Pickel B."/>
            <person name="Atanasova L."/>
            <person name="Karlsson M."/>
            <person name="Huettel B."/>
            <person name="Barry K.W."/>
            <person name="Haridas S."/>
            <person name="Chen C."/>
            <person name="Bauer D."/>
            <person name="Andreopoulos W."/>
            <person name="Pangilinan J."/>
            <person name="LaButti K."/>
            <person name="Riley R."/>
            <person name="Lipzen A."/>
            <person name="Clum A."/>
            <person name="Drula E."/>
            <person name="Henrissat B."/>
            <person name="Kohler A."/>
            <person name="Grigoriev I.V."/>
            <person name="Martin F.M."/>
            <person name="Hacquard S."/>
        </authorList>
    </citation>
    <scope>NUCLEOTIDE SEQUENCE [LARGE SCALE GENOMIC DNA]</scope>
    <source>
        <strain evidence="3 4">MPI-SDFR-AT-0080</strain>
    </source>
</reference>
<feature type="compositionally biased region" description="Basic and acidic residues" evidence="1">
    <location>
        <begin position="46"/>
        <end position="55"/>
    </location>
</feature>
<dbReference type="PROSITE" id="PS50090">
    <property type="entry name" value="MYB_LIKE"/>
    <property type="match status" value="1"/>
</dbReference>
<comment type="caution">
    <text evidence="3">The sequence shown here is derived from an EMBL/GenBank/DDBJ whole genome shotgun (WGS) entry which is preliminary data.</text>
</comment>
<gene>
    <name evidence="3" type="ORF">B0J12DRAFT_743875</name>
</gene>
<protein>
    <recommendedName>
        <fullName evidence="2">Myb-like domain-containing protein</fullName>
    </recommendedName>
</protein>